<sequence length="229" mass="26598">MRYFPLFILLLATPAIVFATNINDSTEQKVTNPLFWPHLYNRSYHTLYCAVNNPARANVTITRLYPASWLEQAYACNNKGRCNQARYQYAYTDLHNLWPALSRYHRARGQLPFMEIPNESMLFVEDKCDFKKRLTGVGPSHTSDIGSGISPGIEPRDYAKGEIARSILYMLWKYRLPDHGMLPLMVKWANQYPVSREEQWRNEKIAGLQGNRNPFIDDKAMADIYLSIR</sequence>
<dbReference type="GO" id="GO:0004519">
    <property type="term" value="F:endonuclease activity"/>
    <property type="evidence" value="ECO:0007669"/>
    <property type="project" value="UniProtKB-KW"/>
</dbReference>
<feature type="chain" id="PRO_5046133613" evidence="4">
    <location>
        <begin position="20"/>
        <end position="229"/>
    </location>
</feature>
<keyword evidence="5" id="KW-0255">Endonuclease</keyword>
<dbReference type="EMBL" id="CP059693">
    <property type="protein sequence ID" value="WDE13562.1"/>
    <property type="molecule type" value="Genomic_DNA"/>
</dbReference>
<protein>
    <submittedName>
        <fullName evidence="5">Endonuclease</fullName>
    </submittedName>
</protein>
<organism evidence="5 6">
    <name type="scientific">Thalassomonas haliotis</name>
    <dbReference type="NCBI Taxonomy" id="485448"/>
    <lineage>
        <taxon>Bacteria</taxon>
        <taxon>Pseudomonadati</taxon>
        <taxon>Pseudomonadota</taxon>
        <taxon>Gammaproteobacteria</taxon>
        <taxon>Alteromonadales</taxon>
        <taxon>Colwelliaceae</taxon>
        <taxon>Thalassomonas</taxon>
    </lineage>
</organism>
<dbReference type="RefSeq" id="WP_274053955.1">
    <property type="nucleotide sequence ID" value="NZ_CP059693.1"/>
</dbReference>
<reference evidence="5 6" key="1">
    <citation type="journal article" date="2022" name="Mar. Drugs">
        <title>Bioassay-Guided Fractionation Leads to the Detection of Cholic Acid Generated by the Rare Thalassomonas sp.</title>
        <authorList>
            <person name="Pheiffer F."/>
            <person name="Schneider Y.K."/>
            <person name="Hansen E.H."/>
            <person name="Andersen J.H."/>
            <person name="Isaksson J."/>
            <person name="Busche T."/>
            <person name="R C."/>
            <person name="Kalinowski J."/>
            <person name="Zyl L.V."/>
            <person name="Trindade M."/>
        </authorList>
    </citation>
    <scope>NUCLEOTIDE SEQUENCE [LARGE SCALE GENOMIC DNA]</scope>
    <source>
        <strain evidence="5 6">A5K-61T</strain>
    </source>
</reference>
<accession>A0ABY7VIK1</accession>
<dbReference type="InterPro" id="IPR007346">
    <property type="entry name" value="Endonuclease-I"/>
</dbReference>
<keyword evidence="2" id="KW-0540">Nuclease</keyword>
<evidence type="ECO:0000256" key="1">
    <source>
        <dbReference type="ARBA" id="ARBA00006429"/>
    </source>
</evidence>
<dbReference type="Pfam" id="PF04231">
    <property type="entry name" value="Endonuclease_1"/>
    <property type="match status" value="1"/>
</dbReference>
<keyword evidence="3" id="KW-0378">Hydrolase</keyword>
<keyword evidence="6" id="KW-1185">Reference proteome</keyword>
<evidence type="ECO:0000256" key="3">
    <source>
        <dbReference type="ARBA" id="ARBA00022801"/>
    </source>
</evidence>
<feature type="signal peptide" evidence="4">
    <location>
        <begin position="1"/>
        <end position="19"/>
    </location>
</feature>
<dbReference type="PANTHER" id="PTHR33607">
    <property type="entry name" value="ENDONUCLEASE-1"/>
    <property type="match status" value="1"/>
</dbReference>
<comment type="similarity">
    <text evidence="1">Belongs to the EndA/NucM nuclease family.</text>
</comment>
<dbReference type="SUPFAM" id="SSF54060">
    <property type="entry name" value="His-Me finger endonucleases"/>
    <property type="match status" value="1"/>
</dbReference>
<name>A0ABY7VIK1_9GAMM</name>
<dbReference type="InterPro" id="IPR044925">
    <property type="entry name" value="His-Me_finger_sf"/>
</dbReference>
<proteinExistence type="inferred from homology"/>
<evidence type="ECO:0000256" key="2">
    <source>
        <dbReference type="ARBA" id="ARBA00022722"/>
    </source>
</evidence>
<evidence type="ECO:0000313" key="6">
    <source>
        <dbReference type="Proteomes" id="UP001215231"/>
    </source>
</evidence>
<gene>
    <name evidence="5" type="ORF">H3N35_09070</name>
</gene>
<dbReference type="Proteomes" id="UP001215231">
    <property type="component" value="Chromosome"/>
</dbReference>
<evidence type="ECO:0000313" key="5">
    <source>
        <dbReference type="EMBL" id="WDE13562.1"/>
    </source>
</evidence>
<dbReference type="PANTHER" id="PTHR33607:SF2">
    <property type="entry name" value="ENDONUCLEASE-1"/>
    <property type="match status" value="1"/>
</dbReference>
<evidence type="ECO:0000256" key="4">
    <source>
        <dbReference type="SAM" id="SignalP"/>
    </source>
</evidence>
<keyword evidence="4" id="KW-0732">Signal</keyword>